<dbReference type="Gene3D" id="3.40.50.300">
    <property type="entry name" value="P-loop containing nucleotide triphosphate hydrolases"/>
    <property type="match status" value="1"/>
</dbReference>
<reference evidence="9" key="1">
    <citation type="submission" date="2018-12" db="EMBL/GenBank/DDBJ databases">
        <authorList>
            <person name="Will S."/>
            <person name="Neumann-Schaal M."/>
            <person name="Henke P."/>
        </authorList>
    </citation>
    <scope>NUCLEOTIDE SEQUENCE</scope>
    <source>
        <strain evidence="9">PCC 7102</strain>
    </source>
</reference>
<accession>A0A3S1C411</accession>
<keyword evidence="7" id="KW-0472">Membrane</keyword>
<keyword evidence="3" id="KW-0547">Nucleotide-binding</keyword>
<dbReference type="GO" id="GO:0016887">
    <property type="term" value="F:ATP hydrolysis activity"/>
    <property type="evidence" value="ECO:0007669"/>
    <property type="project" value="InterPro"/>
</dbReference>
<dbReference type="EMBL" id="RSCL01000037">
    <property type="protein sequence ID" value="RUS96217.1"/>
    <property type="molecule type" value="Genomic_DNA"/>
</dbReference>
<keyword evidence="1" id="KW-0813">Transport</keyword>
<name>A0A3S1C411_9CYAN</name>
<dbReference type="SMART" id="SM00382">
    <property type="entry name" value="AAA"/>
    <property type="match status" value="1"/>
</dbReference>
<evidence type="ECO:0000256" key="4">
    <source>
        <dbReference type="ARBA" id="ARBA00022840"/>
    </source>
</evidence>
<dbReference type="OrthoDB" id="9802264at2"/>
<keyword evidence="2" id="KW-1003">Cell membrane</keyword>
<feature type="domain" description="ABC transporter" evidence="8">
    <location>
        <begin position="6"/>
        <end position="244"/>
    </location>
</feature>
<dbReference type="CDD" id="cd03256">
    <property type="entry name" value="ABC_PhnC_transporter"/>
    <property type="match status" value="1"/>
</dbReference>
<evidence type="ECO:0000313" key="9">
    <source>
        <dbReference type="EMBL" id="RUS96217.1"/>
    </source>
</evidence>
<evidence type="ECO:0000256" key="5">
    <source>
        <dbReference type="ARBA" id="ARBA00022885"/>
    </source>
</evidence>
<dbReference type="AlphaFoldDB" id="A0A3S1C411"/>
<dbReference type="PANTHER" id="PTHR43166:SF6">
    <property type="entry name" value="PHOSPHONATES IMPORT ATP-BINDING PROTEIN PHNC"/>
    <property type="match status" value="1"/>
</dbReference>
<evidence type="ECO:0000256" key="3">
    <source>
        <dbReference type="ARBA" id="ARBA00022741"/>
    </source>
</evidence>
<keyword evidence="4 9" id="KW-0067">ATP-binding</keyword>
<dbReference type="GO" id="GO:0005524">
    <property type="term" value="F:ATP binding"/>
    <property type="evidence" value="ECO:0007669"/>
    <property type="project" value="UniProtKB-KW"/>
</dbReference>
<dbReference type="InterPro" id="IPR003439">
    <property type="entry name" value="ABC_transporter-like_ATP-bd"/>
</dbReference>
<dbReference type="InterPro" id="IPR003593">
    <property type="entry name" value="AAA+_ATPase"/>
</dbReference>
<dbReference type="GO" id="GO:0015416">
    <property type="term" value="F:ABC-type phosphonate transporter activity"/>
    <property type="evidence" value="ECO:0007669"/>
    <property type="project" value="InterPro"/>
</dbReference>
<keyword evidence="6" id="KW-1278">Translocase</keyword>
<sequence>MNETVIECRDVETAFLKSLHRPILNQVNCQIRRGEFVALLGLNGAGKSTLLRSFVGLTQVSRGTITVDNIPMASTTLPKIRRNVGMLFQGGGLIRQLSAVENVLCGRLGVRKPWQTLFGFPKQDYRLALQLLDELGLHEHAYQKTSSLSGGQQQRVAIARALIQSPQVLLADEPITGLDVMAAKQVMDTLAKLNSEHGITIVTVLHDLGIAAEYAQRALVLDAGRIVYDGACHNLQSEFAQIGSLSK</sequence>
<dbReference type="InterPro" id="IPR050086">
    <property type="entry name" value="MetN_ABC_transporter-like"/>
</dbReference>
<evidence type="ECO:0000259" key="8">
    <source>
        <dbReference type="PROSITE" id="PS50893"/>
    </source>
</evidence>
<dbReference type="InterPro" id="IPR017871">
    <property type="entry name" value="ABC_transporter-like_CS"/>
</dbReference>
<evidence type="ECO:0000313" key="10">
    <source>
        <dbReference type="Proteomes" id="UP000271624"/>
    </source>
</evidence>
<evidence type="ECO:0000256" key="6">
    <source>
        <dbReference type="ARBA" id="ARBA00022967"/>
    </source>
</evidence>
<dbReference type="PROSITE" id="PS50893">
    <property type="entry name" value="ABC_TRANSPORTER_2"/>
    <property type="match status" value="1"/>
</dbReference>
<dbReference type="InterPro" id="IPR012693">
    <property type="entry name" value="ABC_transpr_PhnC"/>
</dbReference>
<reference evidence="9" key="2">
    <citation type="journal article" date="2019" name="Genome Biol. Evol.">
        <title>Day and night: Metabolic profiles and evolutionary relationships of six axenic non-marine cyanobacteria.</title>
        <authorList>
            <person name="Will S.E."/>
            <person name="Henke P."/>
            <person name="Boedeker C."/>
            <person name="Huang S."/>
            <person name="Brinkmann H."/>
            <person name="Rohde M."/>
            <person name="Jarek M."/>
            <person name="Friedl T."/>
            <person name="Seufert S."/>
            <person name="Schumacher M."/>
            <person name="Overmann J."/>
            <person name="Neumann-Schaal M."/>
            <person name="Petersen J."/>
        </authorList>
    </citation>
    <scope>NUCLEOTIDE SEQUENCE [LARGE SCALE GENOMIC DNA]</scope>
    <source>
        <strain evidence="9">PCC 7102</strain>
    </source>
</reference>
<keyword evidence="5" id="KW-0918">Phosphonate transport</keyword>
<proteinExistence type="predicted"/>
<dbReference type="SUPFAM" id="SSF52540">
    <property type="entry name" value="P-loop containing nucleoside triphosphate hydrolases"/>
    <property type="match status" value="1"/>
</dbReference>
<evidence type="ECO:0000256" key="7">
    <source>
        <dbReference type="ARBA" id="ARBA00023136"/>
    </source>
</evidence>
<dbReference type="PANTHER" id="PTHR43166">
    <property type="entry name" value="AMINO ACID IMPORT ATP-BINDING PROTEIN"/>
    <property type="match status" value="1"/>
</dbReference>
<dbReference type="GO" id="GO:0016020">
    <property type="term" value="C:membrane"/>
    <property type="evidence" value="ECO:0007669"/>
    <property type="project" value="InterPro"/>
</dbReference>
<dbReference type="Proteomes" id="UP000271624">
    <property type="component" value="Unassembled WGS sequence"/>
</dbReference>
<dbReference type="InterPro" id="IPR027417">
    <property type="entry name" value="P-loop_NTPase"/>
</dbReference>
<keyword evidence="10" id="KW-1185">Reference proteome</keyword>
<gene>
    <name evidence="9" type="primary">phnC</name>
    <name evidence="9" type="ORF">DSM106972_087590</name>
</gene>
<evidence type="ECO:0000256" key="2">
    <source>
        <dbReference type="ARBA" id="ARBA00022475"/>
    </source>
</evidence>
<evidence type="ECO:0000256" key="1">
    <source>
        <dbReference type="ARBA" id="ARBA00022448"/>
    </source>
</evidence>
<dbReference type="PROSITE" id="PS00211">
    <property type="entry name" value="ABC_TRANSPORTER_1"/>
    <property type="match status" value="1"/>
</dbReference>
<protein>
    <submittedName>
        <fullName evidence="9">Phosphonates import ATP-binding protein PhnC</fullName>
    </submittedName>
</protein>
<comment type="caution">
    <text evidence="9">The sequence shown here is derived from an EMBL/GenBank/DDBJ whole genome shotgun (WGS) entry which is preliminary data.</text>
</comment>
<dbReference type="Pfam" id="PF00005">
    <property type="entry name" value="ABC_tran"/>
    <property type="match status" value="1"/>
</dbReference>
<dbReference type="RefSeq" id="WP_127086801.1">
    <property type="nucleotide sequence ID" value="NZ_RSCL01000037.1"/>
</dbReference>
<organism evidence="9 10">
    <name type="scientific">Dulcicalothrix desertica PCC 7102</name>
    <dbReference type="NCBI Taxonomy" id="232991"/>
    <lineage>
        <taxon>Bacteria</taxon>
        <taxon>Bacillati</taxon>
        <taxon>Cyanobacteriota</taxon>
        <taxon>Cyanophyceae</taxon>
        <taxon>Nostocales</taxon>
        <taxon>Calotrichaceae</taxon>
        <taxon>Dulcicalothrix</taxon>
    </lineage>
</organism>